<evidence type="ECO:0000256" key="1">
    <source>
        <dbReference type="SAM" id="MobiDB-lite"/>
    </source>
</evidence>
<feature type="region of interest" description="Disordered" evidence="1">
    <location>
        <begin position="125"/>
        <end position="166"/>
    </location>
</feature>
<keyword evidence="3" id="KW-0732">Signal</keyword>
<reference evidence="4" key="1">
    <citation type="journal article" date="2014" name="Int. J. Syst. Evol. Microbiol.">
        <title>Complete genome sequence of Corynebacterium casei LMG S-19264T (=DSM 44701T), isolated from a smear-ripened cheese.</title>
        <authorList>
            <consortium name="US DOE Joint Genome Institute (JGI-PGF)"/>
            <person name="Walter F."/>
            <person name="Albersmeier A."/>
            <person name="Kalinowski J."/>
            <person name="Ruckert C."/>
        </authorList>
    </citation>
    <scope>NUCLEOTIDE SEQUENCE</scope>
    <source>
        <strain evidence="4">JCM 4122</strain>
    </source>
</reference>
<keyword evidence="2" id="KW-1133">Transmembrane helix</keyword>
<feature type="compositionally biased region" description="Pro residues" evidence="1">
    <location>
        <begin position="251"/>
        <end position="298"/>
    </location>
</feature>
<feature type="signal peptide" evidence="3">
    <location>
        <begin position="1"/>
        <end position="32"/>
    </location>
</feature>
<protein>
    <recommendedName>
        <fullName evidence="6">Secreted protein</fullName>
    </recommendedName>
</protein>
<dbReference type="EMBL" id="BNBE01000001">
    <property type="protein sequence ID" value="GHF99674.1"/>
    <property type="molecule type" value="Genomic_DNA"/>
</dbReference>
<evidence type="ECO:0000256" key="2">
    <source>
        <dbReference type="SAM" id="Phobius"/>
    </source>
</evidence>
<gene>
    <name evidence="4" type="ORF">GCM10017667_33320</name>
</gene>
<name>A0A919ENH7_STRFL</name>
<keyword evidence="2" id="KW-0812">Transmembrane</keyword>
<dbReference type="RefSeq" id="WP_190041884.1">
    <property type="nucleotide sequence ID" value="NZ_BNBE01000001.1"/>
</dbReference>
<feature type="transmembrane region" description="Helical" evidence="2">
    <location>
        <begin position="310"/>
        <end position="329"/>
    </location>
</feature>
<evidence type="ECO:0000313" key="5">
    <source>
        <dbReference type="Proteomes" id="UP000632849"/>
    </source>
</evidence>
<comment type="caution">
    <text evidence="4">The sequence shown here is derived from an EMBL/GenBank/DDBJ whole genome shotgun (WGS) entry which is preliminary data.</text>
</comment>
<keyword evidence="2" id="KW-0472">Membrane</keyword>
<accession>A0A919ENH7</accession>
<evidence type="ECO:0008006" key="6">
    <source>
        <dbReference type="Google" id="ProtNLM"/>
    </source>
</evidence>
<dbReference type="AlphaFoldDB" id="A0A919ENH7"/>
<proteinExistence type="predicted"/>
<reference evidence="4" key="2">
    <citation type="submission" date="2020-09" db="EMBL/GenBank/DDBJ databases">
        <authorList>
            <person name="Sun Q."/>
            <person name="Ohkuma M."/>
        </authorList>
    </citation>
    <scope>NUCLEOTIDE SEQUENCE</scope>
    <source>
        <strain evidence="4">JCM 4122</strain>
    </source>
</reference>
<feature type="chain" id="PRO_5037392666" description="Secreted protein" evidence="3">
    <location>
        <begin position="33"/>
        <end position="338"/>
    </location>
</feature>
<feature type="region of interest" description="Disordered" evidence="1">
    <location>
        <begin position="206"/>
        <end position="305"/>
    </location>
</feature>
<sequence>MAPALRSSRGAPLLAAAAVTLSAVLSATPAAAAVAPAPVCGDASAPGFPLATRIRSGPAEYPAGGPFASWELEVRNTTGAPCAGVHPVLVLTDGERALRPEQIRLEFWDAGSVRWRPVAFEATEEAENVGAFTGTEGPDGPSGTEGPDGPSGTEGPSGAADPDDFAGFAVPARRTVTVPVRLAFRADAVPDEVVVNAALVQRRGADGDWVGRSGDYRLTIGPPDPDADPGAAPDPDASRPLATPPALSGTAPPPTAPATPPRTTPAAPATPPRGTPTAPPPADTAPAPRPPSAHPPVPHRPELARTGREAAALLAPWAAALVLAGALLARSGRRLRGA</sequence>
<organism evidence="4 5">
    <name type="scientific">Streptomyces filamentosus</name>
    <name type="common">Streptomyces roseosporus</name>
    <dbReference type="NCBI Taxonomy" id="67294"/>
    <lineage>
        <taxon>Bacteria</taxon>
        <taxon>Bacillati</taxon>
        <taxon>Actinomycetota</taxon>
        <taxon>Actinomycetes</taxon>
        <taxon>Kitasatosporales</taxon>
        <taxon>Streptomycetaceae</taxon>
        <taxon>Streptomyces</taxon>
    </lineage>
</organism>
<keyword evidence="5" id="KW-1185">Reference proteome</keyword>
<evidence type="ECO:0000313" key="4">
    <source>
        <dbReference type="EMBL" id="GHF99674.1"/>
    </source>
</evidence>
<feature type="compositionally biased region" description="Low complexity" evidence="1">
    <location>
        <begin position="228"/>
        <end position="250"/>
    </location>
</feature>
<evidence type="ECO:0000256" key="3">
    <source>
        <dbReference type="SAM" id="SignalP"/>
    </source>
</evidence>
<dbReference type="Proteomes" id="UP000632849">
    <property type="component" value="Unassembled WGS sequence"/>
</dbReference>
<feature type="compositionally biased region" description="Low complexity" evidence="1">
    <location>
        <begin position="156"/>
        <end position="166"/>
    </location>
</feature>